<dbReference type="PANTHER" id="PTHR11895:SF7">
    <property type="entry name" value="GLUTAMYL-TRNA(GLN) AMIDOTRANSFERASE SUBUNIT A, MITOCHONDRIAL"/>
    <property type="match status" value="1"/>
</dbReference>
<dbReference type="InterPro" id="IPR000120">
    <property type="entry name" value="Amidase"/>
</dbReference>
<dbReference type="EMBL" id="JACNJD010000175">
    <property type="protein sequence ID" value="MBC8176942.1"/>
    <property type="molecule type" value="Genomic_DNA"/>
</dbReference>
<dbReference type="Proteomes" id="UP000650524">
    <property type="component" value="Unassembled WGS sequence"/>
</dbReference>
<dbReference type="PROSITE" id="PS00571">
    <property type="entry name" value="AMIDASES"/>
    <property type="match status" value="1"/>
</dbReference>
<comment type="caution">
    <text evidence="3">The sequence shown here is derived from an EMBL/GenBank/DDBJ whole genome shotgun (WGS) entry which is preliminary data.</text>
</comment>
<evidence type="ECO:0000259" key="2">
    <source>
        <dbReference type="Pfam" id="PF01425"/>
    </source>
</evidence>
<accession>A0A8J6MWQ9</accession>
<organism evidence="3 4">
    <name type="scientific">Candidatus Desulfacyla euxinica</name>
    <dbReference type="NCBI Taxonomy" id="2841693"/>
    <lineage>
        <taxon>Bacteria</taxon>
        <taxon>Deltaproteobacteria</taxon>
        <taxon>Candidatus Desulfacyla</taxon>
    </lineage>
</organism>
<evidence type="ECO:0000313" key="3">
    <source>
        <dbReference type="EMBL" id="MBC8176942.1"/>
    </source>
</evidence>
<protein>
    <submittedName>
        <fullName evidence="3">Amidase</fullName>
    </submittedName>
</protein>
<proteinExistence type="inferred from homology"/>
<dbReference type="GO" id="GO:0003824">
    <property type="term" value="F:catalytic activity"/>
    <property type="evidence" value="ECO:0007669"/>
    <property type="project" value="InterPro"/>
</dbReference>
<evidence type="ECO:0000256" key="1">
    <source>
        <dbReference type="ARBA" id="ARBA00009199"/>
    </source>
</evidence>
<dbReference type="InterPro" id="IPR020556">
    <property type="entry name" value="Amidase_CS"/>
</dbReference>
<dbReference type="SUPFAM" id="SSF75304">
    <property type="entry name" value="Amidase signature (AS) enzymes"/>
    <property type="match status" value="1"/>
</dbReference>
<name>A0A8J6MWQ9_9DELT</name>
<sequence length="503" mass="55210">MAKFTEYDQFDGLGLAEQVREKNISPKELCEEAISRAEAVNPKLNAIIVPMYELARERVKSPLPDGPFSGVPFLLKDAHHAFKGVSMSCGSEALKNFVPQYDAEIVKRFKDAGVVIIGKTNTPEFKLAYVTEPKVFGPTRNPWQPEYSSGGSSGGSAAAVAARIVPFASATDEGGSIRVPSSYCGLFGFKPSRGRNPVGPNFDEEWDGMSTSHVITRSVRDSAAMLDATMGAEPGAPYTIATPMRSYLDELSHEPGRLRIAFNTRPAYGKEVHPECIKAVEEAAKLLESLGHHVKEAEPDYQEEDAALSFVMVMMGHVASRLEKISDLYNRSVARHQVEPQNYVFARIGRSLSALDFLQAKLKWRNLGYTMAQFYQQYDLLLTPTLSQPPVLVGSQEPSGADRITMKVISSFIGKLILSSRSITHFILKELVNSSMEGQMPFTLIANIAGLPAMSMPLNWTDSGLPCGVQFIGPLGEEATLFRIAAQLEQAQPWVDRKPKICS</sequence>
<dbReference type="InterPro" id="IPR023631">
    <property type="entry name" value="Amidase_dom"/>
</dbReference>
<evidence type="ECO:0000313" key="4">
    <source>
        <dbReference type="Proteomes" id="UP000650524"/>
    </source>
</evidence>
<reference evidence="3 4" key="1">
    <citation type="submission" date="2020-08" db="EMBL/GenBank/DDBJ databases">
        <title>Bridging the membrane lipid divide: bacteria of the FCB group superphylum have the potential to synthesize archaeal ether lipids.</title>
        <authorList>
            <person name="Villanueva L."/>
            <person name="Von Meijenfeldt F.A.B."/>
            <person name="Westbye A.B."/>
            <person name="Yadav S."/>
            <person name="Hopmans E.C."/>
            <person name="Dutilh B.E."/>
            <person name="Sinninghe Damste J.S."/>
        </authorList>
    </citation>
    <scope>NUCLEOTIDE SEQUENCE [LARGE SCALE GENOMIC DNA]</scope>
    <source>
        <strain evidence="3">NIOZ-UU27</strain>
    </source>
</reference>
<comment type="similarity">
    <text evidence="1">Belongs to the amidase family.</text>
</comment>
<gene>
    <name evidence="3" type="ORF">H8E19_06010</name>
</gene>
<dbReference type="PANTHER" id="PTHR11895">
    <property type="entry name" value="TRANSAMIDASE"/>
    <property type="match status" value="1"/>
</dbReference>
<dbReference type="AlphaFoldDB" id="A0A8J6MWQ9"/>
<dbReference type="Pfam" id="PF01425">
    <property type="entry name" value="Amidase"/>
    <property type="match status" value="2"/>
</dbReference>
<feature type="domain" description="Amidase" evidence="2">
    <location>
        <begin position="434"/>
        <end position="481"/>
    </location>
</feature>
<dbReference type="Gene3D" id="3.90.1300.10">
    <property type="entry name" value="Amidase signature (AS) domain"/>
    <property type="match status" value="1"/>
</dbReference>
<feature type="domain" description="Amidase" evidence="2">
    <location>
        <begin position="28"/>
        <end position="413"/>
    </location>
</feature>
<dbReference type="InterPro" id="IPR036928">
    <property type="entry name" value="AS_sf"/>
</dbReference>